<dbReference type="CDD" id="cd03050">
    <property type="entry name" value="GST_N_Theta"/>
    <property type="match status" value="1"/>
</dbReference>
<dbReference type="InterPro" id="IPR040075">
    <property type="entry name" value="GST_N_Theta"/>
</dbReference>
<evidence type="ECO:0000259" key="8">
    <source>
        <dbReference type="PROSITE" id="PS50404"/>
    </source>
</evidence>
<dbReference type="Gene3D" id="3.40.30.10">
    <property type="entry name" value="Glutaredoxin"/>
    <property type="match status" value="1"/>
</dbReference>
<name>A0AAV3AIZ1_PYXAD</name>
<accession>A0AAV3AIZ1</accession>
<dbReference type="FunFam" id="1.20.1050.10:FF:000008">
    <property type="entry name" value="Glutathione S-transferase theta-1"/>
    <property type="match status" value="1"/>
</dbReference>
<evidence type="ECO:0000256" key="5">
    <source>
        <dbReference type="ARBA" id="ARBA00022490"/>
    </source>
</evidence>
<evidence type="ECO:0000256" key="4">
    <source>
        <dbReference type="ARBA" id="ARBA00012452"/>
    </source>
</evidence>
<gene>
    <name evidence="10" type="ORF">GDO54_013988</name>
</gene>
<dbReference type="Pfam" id="PF13417">
    <property type="entry name" value="GST_N_3"/>
    <property type="match status" value="1"/>
</dbReference>
<dbReference type="PANTHER" id="PTHR43917:SF9">
    <property type="entry name" value="GLUTATHIONE S-TRANSFERASE THETA-1"/>
    <property type="match status" value="1"/>
</dbReference>
<keyword evidence="6" id="KW-0808">Transferase</keyword>
<evidence type="ECO:0000256" key="6">
    <source>
        <dbReference type="ARBA" id="ARBA00022679"/>
    </source>
</evidence>
<dbReference type="Gene3D" id="1.20.1050.10">
    <property type="match status" value="1"/>
</dbReference>
<dbReference type="GO" id="GO:0004364">
    <property type="term" value="F:glutathione transferase activity"/>
    <property type="evidence" value="ECO:0007669"/>
    <property type="project" value="UniProtKB-EC"/>
</dbReference>
<dbReference type="SFLD" id="SFLDS00019">
    <property type="entry name" value="Glutathione_Transferase_(cytos"/>
    <property type="match status" value="1"/>
</dbReference>
<protein>
    <recommendedName>
        <fullName evidence="4">glutathione transferase</fullName>
        <ecNumber evidence="4">2.5.1.18</ecNumber>
    </recommendedName>
</protein>
<keyword evidence="11" id="KW-1185">Reference proteome</keyword>
<comment type="caution">
    <text evidence="10">The sequence shown here is derived from an EMBL/GenBank/DDBJ whole genome shotgun (WGS) entry which is preliminary data.</text>
</comment>
<comment type="catalytic activity">
    <reaction evidence="7">
        <text>RX + glutathione = an S-substituted glutathione + a halide anion + H(+)</text>
        <dbReference type="Rhea" id="RHEA:16437"/>
        <dbReference type="ChEBI" id="CHEBI:15378"/>
        <dbReference type="ChEBI" id="CHEBI:16042"/>
        <dbReference type="ChEBI" id="CHEBI:17792"/>
        <dbReference type="ChEBI" id="CHEBI:57925"/>
        <dbReference type="ChEBI" id="CHEBI:90779"/>
        <dbReference type="EC" id="2.5.1.18"/>
    </reaction>
</comment>
<dbReference type="SFLD" id="SFLDG00358">
    <property type="entry name" value="Main_(cytGST)"/>
    <property type="match status" value="1"/>
</dbReference>
<proteinExistence type="inferred from homology"/>
<dbReference type="EMBL" id="DYDO01000006">
    <property type="protein sequence ID" value="DBA23025.1"/>
    <property type="molecule type" value="Genomic_DNA"/>
</dbReference>
<dbReference type="InterPro" id="IPR010987">
    <property type="entry name" value="Glutathione-S-Trfase_C-like"/>
</dbReference>
<organism evidence="10 11">
    <name type="scientific">Pyxicephalus adspersus</name>
    <name type="common">African bullfrog</name>
    <dbReference type="NCBI Taxonomy" id="30357"/>
    <lineage>
        <taxon>Eukaryota</taxon>
        <taxon>Metazoa</taxon>
        <taxon>Chordata</taxon>
        <taxon>Craniata</taxon>
        <taxon>Vertebrata</taxon>
        <taxon>Euteleostomi</taxon>
        <taxon>Amphibia</taxon>
        <taxon>Batrachia</taxon>
        <taxon>Anura</taxon>
        <taxon>Neobatrachia</taxon>
        <taxon>Ranoidea</taxon>
        <taxon>Pyxicephalidae</taxon>
        <taxon>Pyxicephalinae</taxon>
        <taxon>Pyxicephalus</taxon>
    </lineage>
</organism>
<dbReference type="SUPFAM" id="SSF52833">
    <property type="entry name" value="Thioredoxin-like"/>
    <property type="match status" value="1"/>
</dbReference>
<evidence type="ECO:0000256" key="3">
    <source>
        <dbReference type="ARBA" id="ARBA00011738"/>
    </source>
</evidence>
<dbReference type="GO" id="GO:0005737">
    <property type="term" value="C:cytoplasm"/>
    <property type="evidence" value="ECO:0007669"/>
    <property type="project" value="UniProtKB-SubCell"/>
</dbReference>
<dbReference type="CDD" id="cd03183">
    <property type="entry name" value="GST_C_Theta"/>
    <property type="match status" value="1"/>
</dbReference>
<dbReference type="InterPro" id="IPR040077">
    <property type="entry name" value="GST_C_Theta"/>
</dbReference>
<dbReference type="InterPro" id="IPR036249">
    <property type="entry name" value="Thioredoxin-like_sf"/>
</dbReference>
<evidence type="ECO:0000256" key="1">
    <source>
        <dbReference type="ARBA" id="ARBA00004496"/>
    </source>
</evidence>
<dbReference type="PROSITE" id="PS50404">
    <property type="entry name" value="GST_NTER"/>
    <property type="match status" value="1"/>
</dbReference>
<dbReference type="AlphaFoldDB" id="A0AAV3AIZ1"/>
<dbReference type="Proteomes" id="UP001181693">
    <property type="component" value="Unassembled WGS sequence"/>
</dbReference>
<evidence type="ECO:0000313" key="11">
    <source>
        <dbReference type="Proteomes" id="UP001181693"/>
    </source>
</evidence>
<reference evidence="10" key="1">
    <citation type="thesis" date="2020" institute="ProQuest LLC" country="789 East Eisenhower Parkway, Ann Arbor, MI, USA">
        <title>Comparative Genomics and Chromosome Evolution.</title>
        <authorList>
            <person name="Mudd A.B."/>
        </authorList>
    </citation>
    <scope>NUCLEOTIDE SEQUENCE</scope>
    <source>
        <strain evidence="10">1538</strain>
        <tissue evidence="10">Blood</tissue>
    </source>
</reference>
<dbReference type="EC" id="2.5.1.18" evidence="4"/>
<dbReference type="Pfam" id="PF00043">
    <property type="entry name" value="GST_C"/>
    <property type="match status" value="1"/>
</dbReference>
<feature type="domain" description="GST C-terminal" evidence="9">
    <location>
        <begin position="89"/>
        <end position="221"/>
    </location>
</feature>
<dbReference type="SFLD" id="SFLDG01153">
    <property type="entry name" value="Main.4:_Theta-like"/>
    <property type="match status" value="1"/>
</dbReference>
<keyword evidence="5" id="KW-0963">Cytoplasm</keyword>
<dbReference type="InterPro" id="IPR036282">
    <property type="entry name" value="Glutathione-S-Trfase_C_sf"/>
</dbReference>
<dbReference type="PROSITE" id="PS50405">
    <property type="entry name" value="GST_CTER"/>
    <property type="match status" value="1"/>
</dbReference>
<evidence type="ECO:0000313" key="10">
    <source>
        <dbReference type="EMBL" id="DBA23025.1"/>
    </source>
</evidence>
<evidence type="ECO:0000256" key="2">
    <source>
        <dbReference type="ARBA" id="ARBA00009899"/>
    </source>
</evidence>
<comment type="subunit">
    <text evidence="3">Homodimer.</text>
</comment>
<comment type="similarity">
    <text evidence="2">Belongs to the GST superfamily. Theta family.</text>
</comment>
<feature type="domain" description="GST N-terminal" evidence="8">
    <location>
        <begin position="2"/>
        <end position="83"/>
    </location>
</feature>
<dbReference type="InterPro" id="IPR004045">
    <property type="entry name" value="Glutathione_S-Trfase_N"/>
</dbReference>
<sequence length="243" mass="27711">MAELTLYLDLMSQPCRSVYIFAKANNIPFNNYEVKLFKGEQLSEEFGKVNPLRKVPALKDGDFTMAESTAMLLYLANKYKTPDHWYPSDLQKRARVDEYLAWQHSNTRPNGSKLFWIKAITPWLLGHEPEPEKLEAAVNEFNTTLKAFEEAFLQGKPFIAGDEISIADLVAIVEIMQPVAAGIEVFENKPALAAWKKRVEDAIGAELFKEAHEKIQHAKNLQSMPPPPELKERLKARLLNFTH</sequence>
<dbReference type="PANTHER" id="PTHR43917">
    <property type="match status" value="1"/>
</dbReference>
<comment type="subcellular location">
    <subcellularLocation>
        <location evidence="1">Cytoplasm</location>
    </subcellularLocation>
</comment>
<evidence type="ECO:0000259" key="9">
    <source>
        <dbReference type="PROSITE" id="PS50405"/>
    </source>
</evidence>
<dbReference type="InterPro" id="IPR051369">
    <property type="entry name" value="GST_Theta"/>
</dbReference>
<dbReference type="SUPFAM" id="SSF47616">
    <property type="entry name" value="GST C-terminal domain-like"/>
    <property type="match status" value="1"/>
</dbReference>
<evidence type="ECO:0000256" key="7">
    <source>
        <dbReference type="ARBA" id="ARBA00047960"/>
    </source>
</evidence>
<dbReference type="InterPro" id="IPR004046">
    <property type="entry name" value="GST_C"/>
</dbReference>
<dbReference type="InterPro" id="IPR040079">
    <property type="entry name" value="Glutathione_S-Trfase"/>
</dbReference>
<dbReference type="GO" id="GO:0006749">
    <property type="term" value="P:glutathione metabolic process"/>
    <property type="evidence" value="ECO:0007669"/>
    <property type="project" value="TreeGrafter"/>
</dbReference>
<dbReference type="FunFam" id="3.40.30.10:FF:000086">
    <property type="entry name" value="Glutathione S-transferase theta-1"/>
    <property type="match status" value="1"/>
</dbReference>